<evidence type="ECO:0000313" key="6">
    <source>
        <dbReference type="EMBL" id="PSM40852.1"/>
    </source>
</evidence>
<evidence type="ECO:0000256" key="4">
    <source>
        <dbReference type="SAM" id="MobiDB-lite"/>
    </source>
</evidence>
<evidence type="ECO:0000313" key="7">
    <source>
        <dbReference type="Proteomes" id="UP000240429"/>
    </source>
</evidence>
<dbReference type="GO" id="GO:0010181">
    <property type="term" value="F:FMN binding"/>
    <property type="evidence" value="ECO:0007669"/>
    <property type="project" value="InterPro"/>
</dbReference>
<dbReference type="AlphaFoldDB" id="A0A2P8Q3N6"/>
<dbReference type="Proteomes" id="UP000240429">
    <property type="component" value="Unassembled WGS sequence"/>
</dbReference>
<dbReference type="Pfam" id="PF01613">
    <property type="entry name" value="Flavin_Reduct"/>
    <property type="match status" value="1"/>
</dbReference>
<dbReference type="OrthoDB" id="9794638at2"/>
<feature type="region of interest" description="Disordered" evidence="4">
    <location>
        <begin position="219"/>
        <end position="249"/>
    </location>
</feature>
<name>A0A2P8Q3N6_9ACTN</name>
<dbReference type="PANTHER" id="PTHR43567:SF1">
    <property type="entry name" value="FLAVOREDOXIN"/>
    <property type="match status" value="1"/>
</dbReference>
<dbReference type="SMART" id="SM00903">
    <property type="entry name" value="Flavin_Reduct"/>
    <property type="match status" value="1"/>
</dbReference>
<reference evidence="6 7" key="1">
    <citation type="submission" date="2018-03" db="EMBL/GenBank/DDBJ databases">
        <title>Streptomyces dioscori sp. nov., a novel endophytic actinobacterium isolated from bulbil of Dioscorea bulbifera L.</title>
        <authorList>
            <person name="Zhikuan W."/>
        </authorList>
    </citation>
    <scope>NUCLEOTIDE SEQUENCE [LARGE SCALE GENOMIC DNA]</scope>
    <source>
        <strain evidence="6 7">A217</strain>
    </source>
</reference>
<evidence type="ECO:0000256" key="2">
    <source>
        <dbReference type="ARBA" id="ARBA00022630"/>
    </source>
</evidence>
<dbReference type="EMBL" id="PYBJ01000016">
    <property type="protein sequence ID" value="PSM40852.1"/>
    <property type="molecule type" value="Genomic_DNA"/>
</dbReference>
<evidence type="ECO:0000256" key="1">
    <source>
        <dbReference type="ARBA" id="ARBA00001917"/>
    </source>
</evidence>
<gene>
    <name evidence="6" type="ORF">C6Y14_22825</name>
</gene>
<protein>
    <recommendedName>
        <fullName evidence="5">Flavin reductase like domain-containing protein</fullName>
    </recommendedName>
</protein>
<dbReference type="RefSeq" id="WP_107018658.1">
    <property type="nucleotide sequence ID" value="NZ_KZ679046.1"/>
</dbReference>
<proteinExistence type="inferred from homology"/>
<comment type="caution">
    <text evidence="6">The sequence shown here is derived from an EMBL/GenBank/DDBJ whole genome shotgun (WGS) entry which is preliminary data.</text>
</comment>
<evidence type="ECO:0000256" key="3">
    <source>
        <dbReference type="ARBA" id="ARBA00038054"/>
    </source>
</evidence>
<comment type="cofactor">
    <cofactor evidence="1">
        <name>FMN</name>
        <dbReference type="ChEBI" id="CHEBI:58210"/>
    </cofactor>
</comment>
<dbReference type="Gene3D" id="2.30.110.10">
    <property type="entry name" value="Electron Transport, Fmn-binding Protein, Chain A"/>
    <property type="match status" value="1"/>
</dbReference>
<feature type="compositionally biased region" description="Basic and acidic residues" evidence="4">
    <location>
        <begin position="224"/>
        <end position="249"/>
    </location>
</feature>
<accession>A0A2P8Q3N6</accession>
<dbReference type="InterPro" id="IPR012349">
    <property type="entry name" value="Split_barrel_FMN-bd"/>
</dbReference>
<evidence type="ECO:0000259" key="5">
    <source>
        <dbReference type="SMART" id="SM00903"/>
    </source>
</evidence>
<organism evidence="6 7">
    <name type="scientific">Streptomyces dioscori</name>
    <dbReference type="NCBI Taxonomy" id="2109333"/>
    <lineage>
        <taxon>Bacteria</taxon>
        <taxon>Bacillati</taxon>
        <taxon>Actinomycetota</taxon>
        <taxon>Actinomycetes</taxon>
        <taxon>Kitasatosporales</taxon>
        <taxon>Streptomycetaceae</taxon>
        <taxon>Streptomyces</taxon>
        <taxon>Streptomyces aurantiacus group</taxon>
    </lineage>
</organism>
<keyword evidence="7" id="KW-1185">Reference proteome</keyword>
<dbReference type="InterPro" id="IPR002563">
    <property type="entry name" value="Flavin_Rdtase-like_dom"/>
</dbReference>
<keyword evidence="2" id="KW-0285">Flavoprotein</keyword>
<sequence length="249" mass="27444">MDASSGRPAETGGGGTKISVPPNAFYVPSPVVLLTTVSEQGEVDVSAMSAVGVVCLDPAIIAVGIKPRRHTYKNIRRTGRFVVNLPLENDLWAADFTGTRSWRRSGDKVAESGLEIRELPGTGLPYVESCPIVMACDAVGHLGRKELNLQAAPSHQTVLGRIAECLVDAEWLGQDEVRLEDMPVLLYLNRVYARRGPVLGEQRFTDDPRKRRERMRAYRSLGGTHDKHGTHSTHDTRGTHTIRKEERTP</sequence>
<dbReference type="GO" id="GO:0016646">
    <property type="term" value="F:oxidoreductase activity, acting on the CH-NH group of donors, NAD or NADP as acceptor"/>
    <property type="evidence" value="ECO:0007669"/>
    <property type="project" value="UniProtKB-ARBA"/>
</dbReference>
<comment type="similarity">
    <text evidence="3">Belongs to the flavoredoxin family.</text>
</comment>
<dbReference type="PANTHER" id="PTHR43567">
    <property type="entry name" value="FLAVOREDOXIN-RELATED-RELATED"/>
    <property type="match status" value="1"/>
</dbReference>
<dbReference type="SUPFAM" id="SSF50475">
    <property type="entry name" value="FMN-binding split barrel"/>
    <property type="match status" value="1"/>
</dbReference>
<dbReference type="InterPro" id="IPR052174">
    <property type="entry name" value="Flavoredoxin"/>
</dbReference>
<feature type="domain" description="Flavin reductase like" evidence="5">
    <location>
        <begin position="24"/>
        <end position="194"/>
    </location>
</feature>